<evidence type="ECO:0000313" key="4">
    <source>
        <dbReference type="Proteomes" id="UP001305414"/>
    </source>
</evidence>
<dbReference type="InterPro" id="IPR052086">
    <property type="entry name" value="Mannan_Polymerase_Subunit"/>
</dbReference>
<dbReference type="PANTHER" id="PTHR43083">
    <property type="entry name" value="MANNAN POLYMERASE II"/>
    <property type="match status" value="1"/>
</dbReference>
<feature type="transmembrane region" description="Helical" evidence="2">
    <location>
        <begin position="20"/>
        <end position="40"/>
    </location>
</feature>
<dbReference type="InterPro" id="IPR029044">
    <property type="entry name" value="Nucleotide-diphossugar_trans"/>
</dbReference>
<comment type="caution">
    <text evidence="3">The sequence shown here is derived from an EMBL/GenBank/DDBJ whole genome shotgun (WGS) entry which is preliminary data.</text>
</comment>
<dbReference type="AlphaFoldDB" id="A0AAN7UP31"/>
<comment type="similarity">
    <text evidence="1">Belongs to the ANP1/MMN9/VAN1 family.</text>
</comment>
<evidence type="ECO:0000256" key="1">
    <source>
        <dbReference type="ARBA" id="ARBA00037964"/>
    </source>
</evidence>
<dbReference type="Gene3D" id="3.90.550.10">
    <property type="entry name" value="Spore Coat Polysaccharide Biosynthesis Protein SpsA, Chain A"/>
    <property type="match status" value="1"/>
</dbReference>
<dbReference type="PANTHER" id="PTHR43083:SF6">
    <property type="entry name" value="MANNAN POLYMERASE COMPLEXES SUBUNIT MNN9"/>
    <property type="match status" value="1"/>
</dbReference>
<evidence type="ECO:0000256" key="2">
    <source>
        <dbReference type="SAM" id="Phobius"/>
    </source>
</evidence>
<protein>
    <recommendedName>
        <fullName evidence="5">Glycosyltransferase family 62 protein</fullName>
    </recommendedName>
</protein>
<dbReference type="Proteomes" id="UP001305414">
    <property type="component" value="Unassembled WGS sequence"/>
</dbReference>
<evidence type="ECO:0008006" key="5">
    <source>
        <dbReference type="Google" id="ProtNLM"/>
    </source>
</evidence>
<proteinExistence type="inferred from homology"/>
<organism evidence="3 4">
    <name type="scientific">Xylaria bambusicola</name>
    <dbReference type="NCBI Taxonomy" id="326684"/>
    <lineage>
        <taxon>Eukaryota</taxon>
        <taxon>Fungi</taxon>
        <taxon>Dikarya</taxon>
        <taxon>Ascomycota</taxon>
        <taxon>Pezizomycotina</taxon>
        <taxon>Sordariomycetes</taxon>
        <taxon>Xylariomycetidae</taxon>
        <taxon>Xylariales</taxon>
        <taxon>Xylariaceae</taxon>
        <taxon>Xylaria</taxon>
    </lineage>
</organism>
<gene>
    <name evidence="3" type="ORF">RRF57_012142</name>
</gene>
<keyword evidence="2" id="KW-0472">Membrane</keyword>
<dbReference type="EMBL" id="JAWHQM010000070">
    <property type="protein sequence ID" value="KAK5636430.1"/>
    <property type="molecule type" value="Genomic_DNA"/>
</dbReference>
<keyword evidence="2" id="KW-0812">Transmembrane</keyword>
<reference evidence="3 4" key="1">
    <citation type="submission" date="2023-10" db="EMBL/GenBank/DDBJ databases">
        <title>Draft genome sequence of Xylaria bambusicola isolate GMP-LS, the root and basal stem rot pathogen of sugarcane in Indonesia.</title>
        <authorList>
            <person name="Selvaraj P."/>
            <person name="Muralishankar V."/>
            <person name="Muruganantham S."/>
            <person name="Sp S."/>
            <person name="Haryani S."/>
            <person name="Lau K.J.X."/>
            <person name="Naqvi N.I."/>
        </authorList>
    </citation>
    <scope>NUCLEOTIDE SEQUENCE [LARGE SCALE GENOMIC DNA]</scope>
    <source>
        <strain evidence="3">GMP-LS</strain>
    </source>
</reference>
<name>A0AAN7UP31_9PEZI</name>
<keyword evidence="2" id="KW-1133">Transmembrane helix</keyword>
<accession>A0AAN7UP31</accession>
<dbReference type="Pfam" id="PF03452">
    <property type="entry name" value="Anp1"/>
    <property type="match status" value="1"/>
</dbReference>
<evidence type="ECO:0000313" key="3">
    <source>
        <dbReference type="EMBL" id="KAK5636430.1"/>
    </source>
</evidence>
<keyword evidence="4" id="KW-1185">Reference proteome</keyword>
<sequence length="399" mass="45391">MESLSSKLSNLNRLNNSNRFSGLRLGPIVAAVLFTLLLLYTTEFRRRSWSCKDWTTCLMGGRSHSYKHWDDVDPEFKVDTFERTLHDGTVYFHRQTVDNISPGIMILILAQDAHSWSKDYLSTRRNIYDFLDLLISTDLDFKNVTLGLITSTRHEYDMAIKATENLPFARVALYFREEQAPKIAYADRHKVHVQRQRRARIASMRNYLMLRTLRDEEHIVWVDADVVEISPGIVQTMVGHAERHQGASIMTALCTQTRKHNYDRNAWAFKTQGSNDLDAAEANKTLDIMGPVSDDQLGDALRQLDERRVYVNELIENTHDDDLIHVDSVGATILYIRAHLVRQGISFPASYVVGTTWSHGGWSGIETEGLCYLASQIEGGGCFVLGGNHYVRHADVISA</sequence>